<gene>
    <name evidence="11" type="ORF">ACFOGJ_05595</name>
</gene>
<feature type="transmembrane region" description="Helical" evidence="6">
    <location>
        <begin position="299"/>
        <end position="319"/>
    </location>
</feature>
<comment type="subcellular location">
    <subcellularLocation>
        <location evidence="1">Cell inner membrane</location>
        <topology evidence="1">Multi-pass membrane protein</topology>
    </subcellularLocation>
</comment>
<feature type="domain" description="Methyl-accepting transducer" evidence="7">
    <location>
        <begin position="413"/>
        <end position="649"/>
    </location>
</feature>
<evidence type="ECO:0000259" key="10">
    <source>
        <dbReference type="PROSITE" id="PS51753"/>
    </source>
</evidence>
<dbReference type="Proteomes" id="UP001595528">
    <property type="component" value="Unassembled WGS sequence"/>
</dbReference>
<feature type="domain" description="T-SNARE coiled-coil homology" evidence="8">
    <location>
        <begin position="565"/>
        <end position="627"/>
    </location>
</feature>
<evidence type="ECO:0000259" key="9">
    <source>
        <dbReference type="PROSITE" id="PS50885"/>
    </source>
</evidence>
<feature type="domain" description="HAMP" evidence="9">
    <location>
        <begin position="320"/>
        <end position="373"/>
    </location>
</feature>
<dbReference type="Pfam" id="PF00015">
    <property type="entry name" value="MCPsignal"/>
    <property type="match status" value="1"/>
</dbReference>
<evidence type="ECO:0000256" key="4">
    <source>
        <dbReference type="ARBA" id="ARBA00029447"/>
    </source>
</evidence>
<evidence type="ECO:0000259" key="7">
    <source>
        <dbReference type="PROSITE" id="PS50111"/>
    </source>
</evidence>
<protein>
    <submittedName>
        <fullName evidence="11">Methyl-accepting chemotaxis protein</fullName>
    </submittedName>
</protein>
<keyword evidence="2" id="KW-0997">Cell inner membrane</keyword>
<evidence type="ECO:0000256" key="5">
    <source>
        <dbReference type="PROSITE-ProRule" id="PRU00284"/>
    </source>
</evidence>
<keyword evidence="2" id="KW-1003">Cell membrane</keyword>
<keyword evidence="6" id="KW-0472">Membrane</keyword>
<dbReference type="EMBL" id="JBHRTR010000015">
    <property type="protein sequence ID" value="MFC3226695.1"/>
    <property type="molecule type" value="Genomic_DNA"/>
</dbReference>
<dbReference type="CDD" id="cd06225">
    <property type="entry name" value="HAMP"/>
    <property type="match status" value="1"/>
</dbReference>
<dbReference type="PANTHER" id="PTHR32089:SF112">
    <property type="entry name" value="LYSOZYME-LIKE PROTEIN-RELATED"/>
    <property type="match status" value="1"/>
</dbReference>
<feature type="domain" description="HBM" evidence="10">
    <location>
        <begin position="47"/>
        <end position="286"/>
    </location>
</feature>
<dbReference type="SMART" id="SM01358">
    <property type="entry name" value="HBM"/>
    <property type="match status" value="1"/>
</dbReference>
<dbReference type="SUPFAM" id="SSF58104">
    <property type="entry name" value="Methyl-accepting chemotaxis protein (MCP) signaling domain"/>
    <property type="match status" value="1"/>
</dbReference>
<keyword evidence="12" id="KW-1185">Reference proteome</keyword>
<dbReference type="InterPro" id="IPR004089">
    <property type="entry name" value="MCPsignal_dom"/>
</dbReference>
<dbReference type="PROSITE" id="PS50111">
    <property type="entry name" value="CHEMOTAXIS_TRANSDUC_2"/>
    <property type="match status" value="1"/>
</dbReference>
<name>A0ABV7KWY7_9PROT</name>
<dbReference type="SMART" id="SM00304">
    <property type="entry name" value="HAMP"/>
    <property type="match status" value="1"/>
</dbReference>
<evidence type="ECO:0000256" key="6">
    <source>
        <dbReference type="SAM" id="Phobius"/>
    </source>
</evidence>
<dbReference type="PROSITE" id="PS50885">
    <property type="entry name" value="HAMP"/>
    <property type="match status" value="1"/>
</dbReference>
<keyword evidence="3 5" id="KW-0807">Transducer</keyword>
<dbReference type="Pfam" id="PF00672">
    <property type="entry name" value="HAMP"/>
    <property type="match status" value="1"/>
</dbReference>
<proteinExistence type="inferred from homology"/>
<feature type="transmembrane region" description="Helical" evidence="6">
    <location>
        <begin position="12"/>
        <end position="36"/>
    </location>
</feature>
<comment type="similarity">
    <text evidence="4">Belongs to the methyl-accepting chemotaxis (MCP) protein family.</text>
</comment>
<dbReference type="PANTHER" id="PTHR32089">
    <property type="entry name" value="METHYL-ACCEPTING CHEMOTAXIS PROTEIN MCPB"/>
    <property type="match status" value="1"/>
</dbReference>
<dbReference type="PRINTS" id="PR00260">
    <property type="entry name" value="CHEMTRNSDUCR"/>
</dbReference>
<accession>A0ABV7KWY7</accession>
<keyword evidence="6" id="KW-0812">Transmembrane</keyword>
<organism evidence="11 12">
    <name type="scientific">Marinibaculum pumilum</name>
    <dbReference type="NCBI Taxonomy" id="1766165"/>
    <lineage>
        <taxon>Bacteria</taxon>
        <taxon>Pseudomonadati</taxon>
        <taxon>Pseudomonadota</taxon>
        <taxon>Alphaproteobacteria</taxon>
        <taxon>Rhodospirillales</taxon>
        <taxon>Rhodospirillaceae</taxon>
        <taxon>Marinibaculum</taxon>
    </lineage>
</organism>
<dbReference type="PROSITE" id="PS50192">
    <property type="entry name" value="T_SNARE"/>
    <property type="match status" value="1"/>
</dbReference>
<dbReference type="SMART" id="SM00283">
    <property type="entry name" value="MA"/>
    <property type="match status" value="1"/>
</dbReference>
<evidence type="ECO:0000256" key="3">
    <source>
        <dbReference type="ARBA" id="ARBA00023224"/>
    </source>
</evidence>
<dbReference type="PROSITE" id="PS51753">
    <property type="entry name" value="HBM"/>
    <property type="match status" value="1"/>
</dbReference>
<dbReference type="InterPro" id="IPR004090">
    <property type="entry name" value="Chemotax_Me-accpt_rcpt"/>
</dbReference>
<sequence length="669" mass="69361">MRFLDNIRIGGKVAISSGVTLVLLVIAIGVALFGLIGASENFSGYRELARGANAANAIRGELLAARISVKDFILSGDAGAADTAEGRMAAAGSAASAAENLFTDPAIRAELQAMSADISAYGETFAAILPMHARRLELVEQMDTSGNAAASVMGTLLDEQAVLSNMRAVTNASAVLRHLLLARLWAARFLVENLPAQAERVATALAELDRNVEVLRVAIYDDVGQQQIDAFAAQAATFRTAFGEVVQTIGARNAIVAERLDPAGQALSDNLEAFSARSIAAQDELGPRAQASIVQSETVSIAAAAIALILAILLSVLVGRGIARPIAAMTTAMQRLADGDKSVEVVGQERRDEVGAMANAVQVFKDNMIRNEEMAAEQERERAAREERARQIEALTGEFDRTVAAVLNAVGTATAEMQNTAASMSATAEETNRQAGAVAAAAEEASANVQTVASAAEELSSSIEEIGRQVTQSSMIAGQASEDAQRTNERVDGLKQSAQKIGEVVSLIQDIAEQTNLLALNATIEAARAGEAGKGFAVVASEVKNLATQTAKATEQIGRQIGGIQGETNEAVTAIQGIVGTIGEINEIATTIASAVEEQGAATQEISRNVQEAAQGTQEVSANIGGVTDAAAGTGAAAEQVKASASNLAAQSESLRQAVESFLQRVRAA</sequence>
<dbReference type="Gene3D" id="6.10.340.10">
    <property type="match status" value="1"/>
</dbReference>
<dbReference type="RefSeq" id="WP_379898800.1">
    <property type="nucleotide sequence ID" value="NZ_JBHRTR010000015.1"/>
</dbReference>
<evidence type="ECO:0000256" key="2">
    <source>
        <dbReference type="ARBA" id="ARBA00022519"/>
    </source>
</evidence>
<comment type="caution">
    <text evidence="11">The sequence shown here is derived from an EMBL/GenBank/DDBJ whole genome shotgun (WGS) entry which is preliminary data.</text>
</comment>
<evidence type="ECO:0000259" key="8">
    <source>
        <dbReference type="PROSITE" id="PS50192"/>
    </source>
</evidence>
<reference evidence="12" key="1">
    <citation type="journal article" date="2019" name="Int. J. Syst. Evol. Microbiol.">
        <title>The Global Catalogue of Microorganisms (GCM) 10K type strain sequencing project: providing services to taxonomists for standard genome sequencing and annotation.</title>
        <authorList>
            <consortium name="The Broad Institute Genomics Platform"/>
            <consortium name="The Broad Institute Genome Sequencing Center for Infectious Disease"/>
            <person name="Wu L."/>
            <person name="Ma J."/>
        </authorList>
    </citation>
    <scope>NUCLEOTIDE SEQUENCE [LARGE SCALE GENOMIC DNA]</scope>
    <source>
        <strain evidence="12">KCTC 42964</strain>
    </source>
</reference>
<dbReference type="InterPro" id="IPR003660">
    <property type="entry name" value="HAMP_dom"/>
</dbReference>
<keyword evidence="6" id="KW-1133">Transmembrane helix</keyword>
<dbReference type="Gene3D" id="1.10.287.950">
    <property type="entry name" value="Methyl-accepting chemotaxis protein"/>
    <property type="match status" value="1"/>
</dbReference>
<evidence type="ECO:0000313" key="12">
    <source>
        <dbReference type="Proteomes" id="UP001595528"/>
    </source>
</evidence>
<evidence type="ECO:0000256" key="1">
    <source>
        <dbReference type="ARBA" id="ARBA00004429"/>
    </source>
</evidence>
<dbReference type="InterPro" id="IPR032255">
    <property type="entry name" value="HBM"/>
</dbReference>
<evidence type="ECO:0000313" key="11">
    <source>
        <dbReference type="EMBL" id="MFC3226695.1"/>
    </source>
</evidence>
<dbReference type="InterPro" id="IPR000727">
    <property type="entry name" value="T_SNARE_dom"/>
</dbReference>